<dbReference type="GO" id="GO:0016491">
    <property type="term" value="F:oxidoreductase activity"/>
    <property type="evidence" value="ECO:0007669"/>
    <property type="project" value="InterPro"/>
</dbReference>
<proteinExistence type="predicted"/>
<dbReference type="PANTHER" id="PTHR13887">
    <property type="entry name" value="GLUTATHIONE S-TRANSFERASE KAPPA"/>
    <property type="match status" value="1"/>
</dbReference>
<feature type="domain" description="DSBA-like thioredoxin" evidence="1">
    <location>
        <begin position="3"/>
        <end position="204"/>
    </location>
</feature>
<dbReference type="Gene3D" id="3.40.30.10">
    <property type="entry name" value="Glutaredoxin"/>
    <property type="match status" value="1"/>
</dbReference>
<gene>
    <name evidence="2" type="ORF">EB1_10350</name>
</gene>
<dbReference type="AlphaFoldDB" id="A0A511NEP2"/>
<protein>
    <submittedName>
        <fullName evidence="2">DSBA oxidoreductase</fullName>
    </submittedName>
</protein>
<dbReference type="RefSeq" id="WP_019975365.1">
    <property type="nucleotide sequence ID" value="NZ_BJXC01000005.1"/>
</dbReference>
<reference evidence="2 3" key="1">
    <citation type="submission" date="2019-07" db="EMBL/GenBank/DDBJ databases">
        <title>Whole genome shotgun sequence of Empedobacter brevis NBRC 14943.</title>
        <authorList>
            <person name="Hosoyama A."/>
            <person name="Uohara A."/>
            <person name="Ohji S."/>
            <person name="Ichikawa N."/>
        </authorList>
    </citation>
    <scope>NUCLEOTIDE SEQUENCE [LARGE SCALE GENOMIC DNA]</scope>
    <source>
        <strain evidence="2 3">NBRC 14943</strain>
    </source>
</reference>
<dbReference type="GeneID" id="84650044"/>
<organism evidence="2 3">
    <name type="scientific">Empedobacter brevis NBRC 14943 = ATCC 43319</name>
    <dbReference type="NCBI Taxonomy" id="1218108"/>
    <lineage>
        <taxon>Bacteria</taxon>
        <taxon>Pseudomonadati</taxon>
        <taxon>Bacteroidota</taxon>
        <taxon>Flavobacteriia</taxon>
        <taxon>Flavobacteriales</taxon>
        <taxon>Weeksellaceae</taxon>
        <taxon>Empedobacter</taxon>
    </lineage>
</organism>
<evidence type="ECO:0000313" key="2">
    <source>
        <dbReference type="EMBL" id="GEM51245.1"/>
    </source>
</evidence>
<dbReference type="InterPro" id="IPR036249">
    <property type="entry name" value="Thioredoxin-like_sf"/>
</dbReference>
<dbReference type="PANTHER" id="PTHR13887:SF41">
    <property type="entry name" value="THIOREDOXIN SUPERFAMILY PROTEIN"/>
    <property type="match status" value="1"/>
</dbReference>
<dbReference type="STRING" id="1218108.GCA_000382425_01878"/>
<dbReference type="SUPFAM" id="SSF52833">
    <property type="entry name" value="Thioredoxin-like"/>
    <property type="match status" value="1"/>
</dbReference>
<dbReference type="InterPro" id="IPR001853">
    <property type="entry name" value="DSBA-like_thioredoxin_dom"/>
</dbReference>
<dbReference type="OrthoDB" id="9799122at2"/>
<name>A0A511NEP2_9FLAO</name>
<dbReference type="Pfam" id="PF01323">
    <property type="entry name" value="DSBA"/>
    <property type="match status" value="1"/>
</dbReference>
<keyword evidence="3" id="KW-1185">Reference proteome</keyword>
<dbReference type="CDD" id="cd03024">
    <property type="entry name" value="DsbA_FrnE"/>
    <property type="match status" value="1"/>
</dbReference>
<dbReference type="EMBL" id="BJXC01000005">
    <property type="protein sequence ID" value="GEM51245.1"/>
    <property type="molecule type" value="Genomic_DNA"/>
</dbReference>
<dbReference type="Proteomes" id="UP000321245">
    <property type="component" value="Unassembled WGS sequence"/>
</dbReference>
<evidence type="ECO:0000259" key="1">
    <source>
        <dbReference type="Pfam" id="PF01323"/>
    </source>
</evidence>
<accession>A0A511NEP2</accession>
<comment type="caution">
    <text evidence="2">The sequence shown here is derived from an EMBL/GenBank/DDBJ whole genome shotgun (WGS) entry which is preliminary data.</text>
</comment>
<evidence type="ECO:0000313" key="3">
    <source>
        <dbReference type="Proteomes" id="UP000321245"/>
    </source>
</evidence>
<sequence>MKIEIWSDVMCPFCYIGKKHFEQALEQISYKENIEVEWKSFQLNPDLSKTEITSVNDYLIQAKGISEEQVIAMNNQLAEMGKTVGIDFQQQHSKVINTGDAHRLIHFAQAKGQGSEAEERLFKAYFTEGKNIADTETLAELGEEIGLNKTEILGMLNSDENVFEVASDILDARNIGVSGVPFFVIDRKYAISGAQPVEYFVSALTQAYEKDHLKDAENGASCDVEGNCD</sequence>